<evidence type="ECO:0000313" key="1">
    <source>
        <dbReference type="EMBL" id="KAI8434072.1"/>
    </source>
</evidence>
<dbReference type="EMBL" id="CM046121">
    <property type="protein sequence ID" value="KAI8434072.1"/>
    <property type="molecule type" value="Genomic_DNA"/>
</dbReference>
<gene>
    <name evidence="1" type="ORF">MSG28_012221</name>
</gene>
<name>A0ACC0KCS8_CHOFU</name>
<evidence type="ECO:0000313" key="2">
    <source>
        <dbReference type="Proteomes" id="UP001064048"/>
    </source>
</evidence>
<keyword evidence="2" id="KW-1185">Reference proteome</keyword>
<protein>
    <submittedName>
        <fullName evidence="1">Uncharacterized protein</fullName>
    </submittedName>
</protein>
<accession>A0ACC0KCS8</accession>
<organism evidence="1 2">
    <name type="scientific">Choristoneura fumiferana</name>
    <name type="common">Spruce budworm moth</name>
    <name type="synonym">Archips fumiferana</name>
    <dbReference type="NCBI Taxonomy" id="7141"/>
    <lineage>
        <taxon>Eukaryota</taxon>
        <taxon>Metazoa</taxon>
        <taxon>Ecdysozoa</taxon>
        <taxon>Arthropoda</taxon>
        <taxon>Hexapoda</taxon>
        <taxon>Insecta</taxon>
        <taxon>Pterygota</taxon>
        <taxon>Neoptera</taxon>
        <taxon>Endopterygota</taxon>
        <taxon>Lepidoptera</taxon>
        <taxon>Glossata</taxon>
        <taxon>Ditrysia</taxon>
        <taxon>Tortricoidea</taxon>
        <taxon>Tortricidae</taxon>
        <taxon>Tortricinae</taxon>
        <taxon>Choristoneura</taxon>
    </lineage>
</organism>
<proteinExistence type="predicted"/>
<comment type="caution">
    <text evidence="1">The sequence shown here is derived from an EMBL/GenBank/DDBJ whole genome shotgun (WGS) entry which is preliminary data.</text>
</comment>
<sequence>MRIAAAGPVCESVTSGDRGVAASLVIAMDRNPGFGTENSRAALARSRGRRRSACRSAAWTACEKNRNSHDCNI</sequence>
<reference evidence="1 2" key="1">
    <citation type="journal article" date="2022" name="Genome Biol. Evol.">
        <title>The Spruce Budworm Genome: Reconstructing the Evolutionary History of Antifreeze Proteins.</title>
        <authorList>
            <person name="Beliveau C."/>
            <person name="Gagne P."/>
            <person name="Picq S."/>
            <person name="Vernygora O."/>
            <person name="Keeling C.I."/>
            <person name="Pinkney K."/>
            <person name="Doucet D."/>
            <person name="Wen F."/>
            <person name="Johnston J.S."/>
            <person name="Maaroufi H."/>
            <person name="Boyle B."/>
            <person name="Laroche J."/>
            <person name="Dewar K."/>
            <person name="Juretic N."/>
            <person name="Blackburn G."/>
            <person name="Nisole A."/>
            <person name="Brunet B."/>
            <person name="Brandao M."/>
            <person name="Lumley L."/>
            <person name="Duan J."/>
            <person name="Quan G."/>
            <person name="Lucarotti C.J."/>
            <person name="Roe A.D."/>
            <person name="Sperling F.A.H."/>
            <person name="Levesque R.C."/>
            <person name="Cusson M."/>
        </authorList>
    </citation>
    <scope>NUCLEOTIDE SEQUENCE [LARGE SCALE GENOMIC DNA]</scope>
    <source>
        <strain evidence="1">Glfc:IPQL:Cfum</strain>
    </source>
</reference>
<dbReference type="Proteomes" id="UP001064048">
    <property type="component" value="Chromosome 21"/>
</dbReference>